<organism evidence="3 5">
    <name type="scientific">Kitasatospora nipponensis</name>
    <dbReference type="NCBI Taxonomy" id="258049"/>
    <lineage>
        <taxon>Bacteria</taxon>
        <taxon>Bacillati</taxon>
        <taxon>Actinomycetota</taxon>
        <taxon>Actinomycetes</taxon>
        <taxon>Kitasatosporales</taxon>
        <taxon>Streptomycetaceae</taxon>
        <taxon>Kitasatospora</taxon>
    </lineage>
</organism>
<feature type="domain" description="Bulb-type lectin" evidence="2">
    <location>
        <begin position="34"/>
        <end position="150"/>
    </location>
</feature>
<evidence type="ECO:0000313" key="3">
    <source>
        <dbReference type="EMBL" id="GAA1257157.1"/>
    </source>
</evidence>
<gene>
    <name evidence="3" type="ORF">GCM10009665_54400</name>
    <name evidence="4" type="ORF">GCM10009665_54640</name>
</gene>
<dbReference type="EMBL" id="BAAALF010000123">
    <property type="protein sequence ID" value="GAA1257314.1"/>
    <property type="molecule type" value="Genomic_DNA"/>
</dbReference>
<keyword evidence="1" id="KW-0732">Signal</keyword>
<reference evidence="3 5" key="1">
    <citation type="journal article" date="2019" name="Int. J. Syst. Evol. Microbiol.">
        <title>The Global Catalogue of Microorganisms (GCM) 10K type strain sequencing project: providing services to taxonomists for standard genome sequencing and annotation.</title>
        <authorList>
            <consortium name="The Broad Institute Genomics Platform"/>
            <consortium name="The Broad Institute Genome Sequencing Center for Infectious Disease"/>
            <person name="Wu L."/>
            <person name="Ma J."/>
        </authorList>
    </citation>
    <scope>NUCLEOTIDE SEQUENCE [LARGE SCALE GENOMIC DNA]</scope>
    <source>
        <strain evidence="3 5">JCM 13004</strain>
    </source>
</reference>
<evidence type="ECO:0000313" key="5">
    <source>
        <dbReference type="Proteomes" id="UP001500037"/>
    </source>
</evidence>
<keyword evidence="5" id="KW-1185">Reference proteome</keyword>
<dbReference type="SUPFAM" id="SSF51110">
    <property type="entry name" value="alpha-D-mannose-specific plant lectins"/>
    <property type="match status" value="1"/>
</dbReference>
<dbReference type="Proteomes" id="UP001500037">
    <property type="component" value="Unassembled WGS sequence"/>
</dbReference>
<evidence type="ECO:0000256" key="1">
    <source>
        <dbReference type="SAM" id="SignalP"/>
    </source>
</evidence>
<proteinExistence type="predicted"/>
<dbReference type="Gene3D" id="2.90.10.10">
    <property type="entry name" value="Bulb-type lectin domain"/>
    <property type="match status" value="2"/>
</dbReference>
<accession>A0ABN1WR08</accession>
<dbReference type="EMBL" id="BAAALF010000123">
    <property type="protein sequence ID" value="GAA1257157.1"/>
    <property type="molecule type" value="Genomic_DNA"/>
</dbReference>
<evidence type="ECO:0000259" key="2">
    <source>
        <dbReference type="PROSITE" id="PS50927"/>
    </source>
</evidence>
<comment type="caution">
    <text evidence="3">The sequence shown here is derived from an EMBL/GenBank/DDBJ whole genome shotgun (WGS) entry which is preliminary data.</text>
</comment>
<evidence type="ECO:0000313" key="4">
    <source>
        <dbReference type="EMBL" id="GAA1257314.1"/>
    </source>
</evidence>
<protein>
    <recommendedName>
        <fullName evidence="2">Bulb-type lectin domain-containing protein</fullName>
    </recommendedName>
</protein>
<dbReference type="PROSITE" id="PS50927">
    <property type="entry name" value="BULB_LECTIN"/>
    <property type="match status" value="1"/>
</dbReference>
<sequence>MKYTRKATKMLIAGAVAVATVIGMSGTASANSDPWALHQGETLNVGDSIITPIGDFNRYELIMQADGNLVEYLWSGDPSAGQQSRTPIWATGTNGTGADHATYQQDGNFVVYAGSWAPWASNTVHGGGSTVDISTQGSLYVGYTRVFCRC</sequence>
<reference evidence="3" key="2">
    <citation type="submission" date="2023-12" db="EMBL/GenBank/DDBJ databases">
        <authorList>
            <person name="Sun Q."/>
            <person name="Inoue M."/>
        </authorList>
    </citation>
    <scope>NUCLEOTIDE SEQUENCE</scope>
    <source>
        <strain evidence="3">JCM 13004</strain>
    </source>
</reference>
<dbReference type="InterPro" id="IPR001480">
    <property type="entry name" value="Bulb-type_lectin_dom"/>
</dbReference>
<feature type="signal peptide" evidence="1">
    <location>
        <begin position="1"/>
        <end position="30"/>
    </location>
</feature>
<dbReference type="InterPro" id="IPR036426">
    <property type="entry name" value="Bulb-type_lectin_dom_sf"/>
</dbReference>
<dbReference type="RefSeq" id="WP_344444658.1">
    <property type="nucleotide sequence ID" value="NZ_BAAALF010000123.1"/>
</dbReference>
<name>A0ABN1WR08_9ACTN</name>
<feature type="chain" id="PRO_5045028699" description="Bulb-type lectin domain-containing protein" evidence="1">
    <location>
        <begin position="31"/>
        <end position="150"/>
    </location>
</feature>